<dbReference type="NCBIfam" id="NF010514">
    <property type="entry name" value="PRK13922.12-4"/>
    <property type="match status" value="1"/>
</dbReference>
<reference evidence="7 8" key="1">
    <citation type="journal article" date="2020" name="Mol. Plant">
        <title>The Chromosome-Based Rubber Tree Genome Provides New Insights into Spurge Genome Evolution and Rubber Biosynthesis.</title>
        <authorList>
            <person name="Liu J."/>
            <person name="Shi C."/>
            <person name="Shi C.C."/>
            <person name="Li W."/>
            <person name="Zhang Q.J."/>
            <person name="Zhang Y."/>
            <person name="Li K."/>
            <person name="Lu H.F."/>
            <person name="Shi C."/>
            <person name="Zhu S.T."/>
            <person name="Xiao Z.Y."/>
            <person name="Nan H."/>
            <person name="Yue Y."/>
            <person name="Zhu X.G."/>
            <person name="Wu Y."/>
            <person name="Hong X.N."/>
            <person name="Fan G.Y."/>
            <person name="Tong Y."/>
            <person name="Zhang D."/>
            <person name="Mao C.L."/>
            <person name="Liu Y.L."/>
            <person name="Hao S.J."/>
            <person name="Liu W.Q."/>
            <person name="Lv M.Q."/>
            <person name="Zhang H.B."/>
            <person name="Liu Y."/>
            <person name="Hu-Tang G.R."/>
            <person name="Wang J.P."/>
            <person name="Wang J.H."/>
            <person name="Sun Y.H."/>
            <person name="Ni S.B."/>
            <person name="Chen W.B."/>
            <person name="Zhang X.C."/>
            <person name="Jiao Y.N."/>
            <person name="Eichler E.E."/>
            <person name="Li G.H."/>
            <person name="Liu X."/>
            <person name="Gao L.Z."/>
        </authorList>
    </citation>
    <scope>NUCLEOTIDE SEQUENCE [LARGE SCALE GENOMIC DNA]</scope>
    <source>
        <strain evidence="8">cv. GT1</strain>
        <tissue evidence="7">Leaf</tissue>
    </source>
</reference>
<evidence type="ECO:0000256" key="4">
    <source>
        <dbReference type="ARBA" id="ARBA00032089"/>
    </source>
</evidence>
<feature type="transmembrane region" description="Helical" evidence="5">
    <location>
        <begin position="229"/>
        <end position="248"/>
    </location>
</feature>
<dbReference type="GO" id="GO:0005886">
    <property type="term" value="C:plasma membrane"/>
    <property type="evidence" value="ECO:0007669"/>
    <property type="project" value="TreeGrafter"/>
</dbReference>
<evidence type="ECO:0000259" key="6">
    <source>
        <dbReference type="Pfam" id="PF04085"/>
    </source>
</evidence>
<keyword evidence="5" id="KW-0472">Membrane</keyword>
<name>A0A6A6K186_HEVBR</name>
<dbReference type="PANTHER" id="PTHR34138">
    <property type="entry name" value="CELL SHAPE-DETERMINING PROTEIN MREC"/>
    <property type="match status" value="1"/>
</dbReference>
<dbReference type="Gene3D" id="2.40.10.350">
    <property type="entry name" value="Rod shape-determining protein MreC, domain 2"/>
    <property type="match status" value="1"/>
</dbReference>
<keyword evidence="5" id="KW-1133">Transmembrane helix</keyword>
<evidence type="ECO:0000313" key="7">
    <source>
        <dbReference type="EMBL" id="KAF2281836.1"/>
    </source>
</evidence>
<feature type="domain" description="Rod shape-determining protein MreC beta-barrel core" evidence="6">
    <location>
        <begin position="337"/>
        <end position="448"/>
    </location>
</feature>
<evidence type="ECO:0000313" key="8">
    <source>
        <dbReference type="Proteomes" id="UP000467840"/>
    </source>
</evidence>
<sequence length="476" mass="52148">MPIVHRANCLREFLPIYIKHRNSALSAGGVQRHHLHLRTSTDNGFLASNSLWAFVNSIANAPFPKMFTSVIPGSQRTYNVVMRDNIGEKCRYFSIMGSITITPPPGTPTIANMDIRKQSMNKMASDAVTYSMLPKVPDITSDIIMVKKQSPNICMLITAGTAMSTMSGFAESFFTDFIIKGSIIPHVKPSASAFALLIRDGKWKVCVEIECGAELFKNLRIKAIKPARFRSVLLIFCGVVLYCTYPLYEMKIAQLRAETADLCVSVAQKVQDVLKWHRSNTVVCDGSIAQDEAVDSGGVLVKILAKENDHLKQMLNFLSYHADVSYITTRAVVVYDGTQEHVFLPIGRREGIQDQQAVVTSQGLIGKTTDVGEHSARVLLIESKDFRVPVMVVESGVNAILAGSAEGLVLTHLSSSNTELHDGDLVITTGNDEGFPHGIYVGHILAQKKVVTPVNLREIGVVSVVSAKHVHGEDID</sequence>
<dbReference type="AlphaFoldDB" id="A0A6A6K186"/>
<keyword evidence="5" id="KW-0812">Transmembrane</keyword>
<evidence type="ECO:0000256" key="5">
    <source>
        <dbReference type="SAM" id="Phobius"/>
    </source>
</evidence>
<keyword evidence="3" id="KW-0133">Cell shape</keyword>
<dbReference type="InterPro" id="IPR007221">
    <property type="entry name" value="MreC"/>
</dbReference>
<evidence type="ECO:0000256" key="2">
    <source>
        <dbReference type="ARBA" id="ARBA00013855"/>
    </source>
</evidence>
<organism evidence="7 8">
    <name type="scientific">Hevea brasiliensis</name>
    <name type="common">Para rubber tree</name>
    <name type="synonym">Siphonia brasiliensis</name>
    <dbReference type="NCBI Taxonomy" id="3981"/>
    <lineage>
        <taxon>Eukaryota</taxon>
        <taxon>Viridiplantae</taxon>
        <taxon>Streptophyta</taxon>
        <taxon>Embryophyta</taxon>
        <taxon>Tracheophyta</taxon>
        <taxon>Spermatophyta</taxon>
        <taxon>Magnoliopsida</taxon>
        <taxon>eudicotyledons</taxon>
        <taxon>Gunneridae</taxon>
        <taxon>Pentapetalae</taxon>
        <taxon>rosids</taxon>
        <taxon>fabids</taxon>
        <taxon>Malpighiales</taxon>
        <taxon>Euphorbiaceae</taxon>
        <taxon>Crotonoideae</taxon>
        <taxon>Micrandreae</taxon>
        <taxon>Hevea</taxon>
    </lineage>
</organism>
<evidence type="ECO:0000256" key="3">
    <source>
        <dbReference type="ARBA" id="ARBA00022960"/>
    </source>
</evidence>
<keyword evidence="8" id="KW-1185">Reference proteome</keyword>
<dbReference type="PANTHER" id="PTHR34138:SF1">
    <property type="entry name" value="CELL SHAPE-DETERMINING PROTEIN MREC"/>
    <property type="match status" value="1"/>
</dbReference>
<dbReference type="InterPro" id="IPR055342">
    <property type="entry name" value="MreC_beta-barrel_core"/>
</dbReference>
<dbReference type="InterPro" id="IPR042177">
    <property type="entry name" value="Cell/Rod_1"/>
</dbReference>
<evidence type="ECO:0000256" key="1">
    <source>
        <dbReference type="ARBA" id="ARBA00009369"/>
    </source>
</evidence>
<dbReference type="EMBL" id="JAAGAX010000511">
    <property type="protein sequence ID" value="KAF2281836.1"/>
    <property type="molecule type" value="Genomic_DNA"/>
</dbReference>
<dbReference type="InterPro" id="IPR042175">
    <property type="entry name" value="Cell/Rod_MreC_2"/>
</dbReference>
<dbReference type="Proteomes" id="UP000467840">
    <property type="component" value="Unassembled WGS sequence"/>
</dbReference>
<gene>
    <name evidence="7" type="ORF">GH714_042660</name>
</gene>
<comment type="caution">
    <text evidence="7">The sequence shown here is derived from an EMBL/GenBank/DDBJ whole genome shotgun (WGS) entry which is preliminary data.</text>
</comment>
<proteinExistence type="inferred from homology"/>
<protein>
    <recommendedName>
        <fullName evidence="2">Cell shape-determining protein MreC</fullName>
    </recommendedName>
    <alternativeName>
        <fullName evidence="4">Cell shape protein MreC</fullName>
    </alternativeName>
</protein>
<accession>A0A6A6K186</accession>
<dbReference type="Pfam" id="PF04085">
    <property type="entry name" value="MreC"/>
    <property type="match status" value="1"/>
</dbReference>
<comment type="similarity">
    <text evidence="1">Belongs to the MreC family.</text>
</comment>
<dbReference type="GO" id="GO:0008360">
    <property type="term" value="P:regulation of cell shape"/>
    <property type="evidence" value="ECO:0007669"/>
    <property type="project" value="UniProtKB-KW"/>
</dbReference>
<dbReference type="Gene3D" id="2.40.10.340">
    <property type="entry name" value="Rod shape-determining protein MreC, domain 1"/>
    <property type="match status" value="1"/>
</dbReference>